<evidence type="ECO:0000313" key="1">
    <source>
        <dbReference type="EMBL" id="MEU8137791.1"/>
    </source>
</evidence>
<reference evidence="1 2" key="1">
    <citation type="submission" date="2024-06" db="EMBL/GenBank/DDBJ databases">
        <title>The Natural Products Discovery Center: Release of the First 8490 Sequenced Strains for Exploring Actinobacteria Biosynthetic Diversity.</title>
        <authorList>
            <person name="Kalkreuter E."/>
            <person name="Kautsar S.A."/>
            <person name="Yang D."/>
            <person name="Bader C.D."/>
            <person name="Teijaro C.N."/>
            <person name="Fluegel L."/>
            <person name="Davis C.M."/>
            <person name="Simpson J.R."/>
            <person name="Lauterbach L."/>
            <person name="Steele A.D."/>
            <person name="Gui C."/>
            <person name="Meng S."/>
            <person name="Li G."/>
            <person name="Viehrig K."/>
            <person name="Ye F."/>
            <person name="Su P."/>
            <person name="Kiefer A.F."/>
            <person name="Nichols A."/>
            <person name="Cepeda A.J."/>
            <person name="Yan W."/>
            <person name="Fan B."/>
            <person name="Jiang Y."/>
            <person name="Adhikari A."/>
            <person name="Zheng C.-J."/>
            <person name="Schuster L."/>
            <person name="Cowan T.M."/>
            <person name="Smanski M.J."/>
            <person name="Chevrette M.G."/>
            <person name="De Carvalho L.P.S."/>
            <person name="Shen B."/>
        </authorList>
    </citation>
    <scope>NUCLEOTIDE SEQUENCE [LARGE SCALE GENOMIC DNA]</scope>
    <source>
        <strain evidence="1 2">NPDC048946</strain>
    </source>
</reference>
<comment type="caution">
    <text evidence="1">The sequence shown here is derived from an EMBL/GenBank/DDBJ whole genome shotgun (WGS) entry which is preliminary data.</text>
</comment>
<gene>
    <name evidence="1" type="ORF">AB0C36_30290</name>
</gene>
<keyword evidence="2" id="KW-1185">Reference proteome</keyword>
<dbReference type="Proteomes" id="UP001551482">
    <property type="component" value="Unassembled WGS sequence"/>
</dbReference>
<sequence length="673" mass="73508">MATTEETTADQPAARDIAGGVRDLLRGTGSAEDNKWRRGLRQGRESNLLFAVALRAADRSPAARTPLERDLLDIVGAVMTADELAAAAREYAAAVADLGEVPLLPTAVTAMPPSQGFGYDDLVARLPAMRAENAGRANCAVVDVAEAAKGAPIDSPEFNAAVEDTGFGITMLSGPPPAPEADKDDYLYYGKFEFDRFTCRKEVGDGLSGRDEIYWTAAARSDLVTGRTYQSDEFGAVEEGDTRGFTGDDRVVFDGLADNFVAITVQVWEADHSNSAWYDALHYGLNAWLNKPVWQDIALSIADGPPGMDVVEAFGKLFVMLKEAFRNKDDLSCCRSFVFDRAALRAMERLGTVEWQFNGDGHHTLRVKYSSRPPASTAGVLEYLTARGRDNATLSAPVPLGWRSATPAALAVFQDELHCAYARPGDFALMWSRRDANGRWNRPQRIDDTFISLHGPALTVWQDKLWLAADVPHQNRIDLAHYTDNDGWTRHSHYNLGTPQSPSLSTDGASMYLVVVAHNHLQGNYFVHLGERRLPTVGWDTRIAGMLTTASHSPTVAVGDGRLLAVFMDPNEDIVIFKQDGDRHSLDSVEHAMEVRGAMDSPTLVADPDSTVAWLAARNTSKGNILFRLRHTSPNAGTNWMTVGQTDVGAISGRIALAFAPNTDTVHTMYRRP</sequence>
<organism evidence="1 2">
    <name type="scientific">Streptodolium elevatio</name>
    <dbReference type="NCBI Taxonomy" id="3157996"/>
    <lineage>
        <taxon>Bacteria</taxon>
        <taxon>Bacillati</taxon>
        <taxon>Actinomycetota</taxon>
        <taxon>Actinomycetes</taxon>
        <taxon>Kitasatosporales</taxon>
        <taxon>Streptomycetaceae</taxon>
        <taxon>Streptodolium</taxon>
    </lineage>
</organism>
<dbReference type="SUPFAM" id="SSF89372">
    <property type="entry name" value="Fucose-specific lectin"/>
    <property type="match status" value="1"/>
</dbReference>
<evidence type="ECO:0000313" key="2">
    <source>
        <dbReference type="Proteomes" id="UP001551482"/>
    </source>
</evidence>
<proteinExistence type="predicted"/>
<dbReference type="EMBL" id="JBEZFP010000100">
    <property type="protein sequence ID" value="MEU8137791.1"/>
    <property type="molecule type" value="Genomic_DNA"/>
</dbReference>
<dbReference type="RefSeq" id="WP_358360213.1">
    <property type="nucleotide sequence ID" value="NZ_JBEZFP010000100.1"/>
</dbReference>
<protein>
    <submittedName>
        <fullName evidence="1">Uncharacterized protein</fullName>
    </submittedName>
</protein>
<accession>A0ABV3DPV9</accession>
<name>A0ABV3DPV9_9ACTN</name>